<evidence type="ECO:0000313" key="2">
    <source>
        <dbReference type="Proteomes" id="UP000692954"/>
    </source>
</evidence>
<reference evidence="1" key="1">
    <citation type="submission" date="2021-01" db="EMBL/GenBank/DDBJ databases">
        <authorList>
            <consortium name="Genoscope - CEA"/>
            <person name="William W."/>
        </authorList>
    </citation>
    <scope>NUCLEOTIDE SEQUENCE</scope>
</reference>
<dbReference type="Proteomes" id="UP000692954">
    <property type="component" value="Unassembled WGS sequence"/>
</dbReference>
<accession>A0A8S1N4X7</accession>
<gene>
    <name evidence="1" type="ORF">PSON_ATCC_30995.1.T0510002</name>
</gene>
<evidence type="ECO:0000313" key="1">
    <source>
        <dbReference type="EMBL" id="CAD8087082.1"/>
    </source>
</evidence>
<keyword evidence="2" id="KW-1185">Reference proteome</keyword>
<sequence>MKYGRMSTKELIGEGFYKENGLKIGLWEELSINCSCIYQTIEKGLYQDGKKQGRWSINKKTGYVQRMLQKIGGEQYKIKD</sequence>
<organism evidence="1 2">
    <name type="scientific">Paramecium sonneborni</name>
    <dbReference type="NCBI Taxonomy" id="65129"/>
    <lineage>
        <taxon>Eukaryota</taxon>
        <taxon>Sar</taxon>
        <taxon>Alveolata</taxon>
        <taxon>Ciliophora</taxon>
        <taxon>Intramacronucleata</taxon>
        <taxon>Oligohymenophorea</taxon>
        <taxon>Peniculida</taxon>
        <taxon>Parameciidae</taxon>
        <taxon>Paramecium</taxon>
    </lineage>
</organism>
<name>A0A8S1N4X7_9CILI</name>
<comment type="caution">
    <text evidence="1">The sequence shown here is derived from an EMBL/GenBank/DDBJ whole genome shotgun (WGS) entry which is preliminary data.</text>
</comment>
<protein>
    <submittedName>
        <fullName evidence="1">Uncharacterized protein</fullName>
    </submittedName>
</protein>
<dbReference type="AlphaFoldDB" id="A0A8S1N4X7"/>
<dbReference type="EMBL" id="CAJJDN010000051">
    <property type="protein sequence ID" value="CAD8087082.1"/>
    <property type="molecule type" value="Genomic_DNA"/>
</dbReference>
<proteinExistence type="predicted"/>